<keyword evidence="1" id="KW-0175">Coiled coil</keyword>
<gene>
    <name evidence="3" type="ORF">GV64_07165</name>
</gene>
<organism evidence="3 4">
    <name type="scientific">Endozoicomonas elysicola</name>
    <dbReference type="NCBI Taxonomy" id="305900"/>
    <lineage>
        <taxon>Bacteria</taxon>
        <taxon>Pseudomonadati</taxon>
        <taxon>Pseudomonadota</taxon>
        <taxon>Gammaproteobacteria</taxon>
        <taxon>Oceanospirillales</taxon>
        <taxon>Endozoicomonadaceae</taxon>
        <taxon>Endozoicomonas</taxon>
    </lineage>
</organism>
<evidence type="ECO:0000256" key="2">
    <source>
        <dbReference type="SAM" id="SignalP"/>
    </source>
</evidence>
<dbReference type="Proteomes" id="UP000027997">
    <property type="component" value="Unassembled WGS sequence"/>
</dbReference>
<dbReference type="InterPro" id="IPR036514">
    <property type="entry name" value="SGNH_hydro_sf"/>
</dbReference>
<dbReference type="InterPro" id="IPR001087">
    <property type="entry name" value="GDSL"/>
</dbReference>
<dbReference type="Pfam" id="PF00657">
    <property type="entry name" value="Lipase_GDSL"/>
    <property type="match status" value="1"/>
</dbReference>
<dbReference type="GO" id="GO:0016788">
    <property type="term" value="F:hydrolase activity, acting on ester bonds"/>
    <property type="evidence" value="ECO:0007669"/>
    <property type="project" value="InterPro"/>
</dbReference>
<dbReference type="SUPFAM" id="SSF52266">
    <property type="entry name" value="SGNH hydrolase"/>
    <property type="match status" value="1"/>
</dbReference>
<reference evidence="3 4" key="1">
    <citation type="submission" date="2014-06" db="EMBL/GenBank/DDBJ databases">
        <title>Whole Genome Sequences of Three Symbiotic Endozoicomonas Bacteria.</title>
        <authorList>
            <person name="Neave M.J."/>
            <person name="Apprill A."/>
            <person name="Voolstra C.R."/>
        </authorList>
    </citation>
    <scope>NUCLEOTIDE SEQUENCE [LARGE SCALE GENOMIC DNA]</scope>
    <source>
        <strain evidence="3 4">DSM 22380</strain>
    </source>
</reference>
<feature type="chain" id="PRO_5001758798" description="SGNH hydrolase-type esterase domain-containing protein" evidence="2">
    <location>
        <begin position="23"/>
        <end position="586"/>
    </location>
</feature>
<protein>
    <recommendedName>
        <fullName evidence="5">SGNH hydrolase-type esterase domain-containing protein</fullName>
    </recommendedName>
</protein>
<sequence length="586" mass="66539">MKNCLYTLITCFFVLCFLQTSAGHELDISTPTLMKPEPWTPNTLLVFGDSLSDSHGDDFHSPDSALSTFNLLKTLRGDFNLLLEEPPIDLSQFFSRASSIRNIEQTFELYRIELQAEKREQSFIGRLVTGLEERVVNQLEALLTNMLTSLKFIEQRLDSHLLVAVKRTTRFLRKVQHSHIASLMPSIKTISRLLANKTEALGEIINADLVSMMPAVAEDTLLSTTTRFADQIPLLPDIEHYEKGKWTTGRDMDLMWPEVLVKMMSFPEQHTVNLDNRAMAGSWILCAEGKLGRPGAFLRSVEGVMDAAVTLFQGSLIPPCEGLIVQSYLGERRSKVNKHTSDPLISPDTLVVFFNGGNDFLNNWHDPDDIAQEQAQDIYNVLQAGAQRVIVFVLPDITAAPRFLNSPERQELHEKWRVYNASLSMRINLLRETFPQHSGYRVMKIDGEEVFGTLRNDPQWDFEHPILNIPIPGMDDAEEVEKERQARIAEKRKEAEQQHNIVTQELLSNAAFDDSWQPIRDHFSQVTPGKTAFYSDSVHPSAEAHYAIAEQTCQILAERFNIPCDTHHYSKEQAIKEAQLRKHNAG</sequence>
<feature type="coiled-coil region" evidence="1">
    <location>
        <begin position="100"/>
        <end position="156"/>
    </location>
</feature>
<evidence type="ECO:0000313" key="4">
    <source>
        <dbReference type="Proteomes" id="UP000027997"/>
    </source>
</evidence>
<dbReference type="AlphaFoldDB" id="A0A081K8S1"/>
<accession>A0A081K8S1</accession>
<dbReference type="eggNOG" id="COG3240">
    <property type="taxonomic scope" value="Bacteria"/>
</dbReference>
<comment type="caution">
    <text evidence="3">The sequence shown here is derived from an EMBL/GenBank/DDBJ whole genome shotgun (WGS) entry which is preliminary data.</text>
</comment>
<evidence type="ECO:0008006" key="5">
    <source>
        <dbReference type="Google" id="ProtNLM"/>
    </source>
</evidence>
<evidence type="ECO:0000256" key="1">
    <source>
        <dbReference type="SAM" id="Coils"/>
    </source>
</evidence>
<proteinExistence type="predicted"/>
<dbReference type="Gene3D" id="3.40.50.1110">
    <property type="entry name" value="SGNH hydrolase"/>
    <property type="match status" value="1"/>
</dbReference>
<dbReference type="EMBL" id="JOJP01000001">
    <property type="protein sequence ID" value="KEI70547.1"/>
    <property type="molecule type" value="Genomic_DNA"/>
</dbReference>
<evidence type="ECO:0000313" key="3">
    <source>
        <dbReference type="EMBL" id="KEI70547.1"/>
    </source>
</evidence>
<feature type="signal peptide" evidence="2">
    <location>
        <begin position="1"/>
        <end position="22"/>
    </location>
</feature>
<keyword evidence="2" id="KW-0732">Signal</keyword>
<dbReference type="RefSeq" id="WP_020580868.1">
    <property type="nucleotide sequence ID" value="NZ_JOJP01000001.1"/>
</dbReference>
<name>A0A081K8S1_9GAMM</name>
<keyword evidence="4" id="KW-1185">Reference proteome</keyword>